<dbReference type="NCBIfam" id="NF047843">
    <property type="entry name" value="MST_Rv0443"/>
    <property type="match status" value="1"/>
</dbReference>
<dbReference type="InterPro" id="IPR007061">
    <property type="entry name" value="MST-like"/>
</dbReference>
<keyword evidence="2" id="KW-1185">Reference proteome</keyword>
<dbReference type="Gene3D" id="1.20.120.450">
    <property type="entry name" value="dinb family like domain"/>
    <property type="match status" value="1"/>
</dbReference>
<evidence type="ECO:0000313" key="2">
    <source>
        <dbReference type="Proteomes" id="UP000460435"/>
    </source>
</evidence>
<evidence type="ECO:0000313" key="1">
    <source>
        <dbReference type="EMBL" id="NDL58989.1"/>
    </source>
</evidence>
<dbReference type="RefSeq" id="WP_162451687.1">
    <property type="nucleotide sequence ID" value="NZ_WLZY01000006.1"/>
</dbReference>
<dbReference type="Proteomes" id="UP000460435">
    <property type="component" value="Unassembled WGS sequence"/>
</dbReference>
<dbReference type="Pfam" id="PF04978">
    <property type="entry name" value="MST"/>
    <property type="match status" value="1"/>
</dbReference>
<accession>A0A7K3M6Q1</accession>
<comment type="caution">
    <text evidence="1">The sequence shown here is derived from an EMBL/GenBank/DDBJ whole genome shotgun (WGS) entry which is preliminary data.</text>
</comment>
<sequence>MRSVELLSDAFDRIRTGTHDVVADLTPDQLAARLDNRANSIAWLIWHLTRVQDDHVADAAGTEQAWTAEGWSDRFELPFDRSATGYGHSSRDVAQVQVKSGELLAEYYDAVHDRTLRFLEGLHDRDLDRIVDESWEPPVSLGVRLVSIVDDSAQHIGQAAFIRGVLQRRKQR</sequence>
<gene>
    <name evidence="1" type="ORF">F7O44_18135</name>
</gene>
<name>A0A7K3M6Q1_9ACTN</name>
<dbReference type="SUPFAM" id="SSF109854">
    <property type="entry name" value="DinB/YfiT-like putative metalloenzymes"/>
    <property type="match status" value="1"/>
</dbReference>
<dbReference type="AlphaFoldDB" id="A0A7K3M6Q1"/>
<dbReference type="EMBL" id="WLZY01000006">
    <property type="protein sequence ID" value="NDL58989.1"/>
    <property type="molecule type" value="Genomic_DNA"/>
</dbReference>
<reference evidence="1 2" key="1">
    <citation type="submission" date="2019-11" db="EMBL/GenBank/DDBJ databases">
        <authorList>
            <person name="Li X.-J."/>
            <person name="Feng X.-M."/>
        </authorList>
    </citation>
    <scope>NUCLEOTIDE SEQUENCE [LARGE SCALE GENOMIC DNA]</scope>
    <source>
        <strain evidence="1 2">XMNu-373</strain>
    </source>
</reference>
<dbReference type="InterPro" id="IPR034660">
    <property type="entry name" value="DinB/YfiT-like"/>
</dbReference>
<organism evidence="1 2">
    <name type="scientific">Phytoactinopolyspora mesophila</name>
    <dbReference type="NCBI Taxonomy" id="2650750"/>
    <lineage>
        <taxon>Bacteria</taxon>
        <taxon>Bacillati</taxon>
        <taxon>Actinomycetota</taxon>
        <taxon>Actinomycetes</taxon>
        <taxon>Jiangellales</taxon>
        <taxon>Jiangellaceae</taxon>
        <taxon>Phytoactinopolyspora</taxon>
    </lineage>
</organism>
<protein>
    <submittedName>
        <fullName evidence="1">DUF664 domain-containing protein</fullName>
    </submittedName>
</protein>
<proteinExistence type="predicted"/>